<keyword evidence="7 10" id="KW-0626">Porin</keyword>
<dbReference type="AlphaFoldDB" id="A0A917VAD4"/>
<evidence type="ECO:0000256" key="1">
    <source>
        <dbReference type="ARBA" id="ARBA00009521"/>
    </source>
</evidence>
<evidence type="ECO:0000313" key="12">
    <source>
        <dbReference type="Proteomes" id="UP000600449"/>
    </source>
</evidence>
<protein>
    <recommendedName>
        <fullName evidence="10">Porin</fullName>
    </recommendedName>
</protein>
<keyword evidence="5" id="KW-0732">Signal</keyword>
<evidence type="ECO:0000256" key="10">
    <source>
        <dbReference type="RuleBase" id="RU364005"/>
    </source>
</evidence>
<sequence>MSGGAAGVTDPSVELLAYTATFGSGFSATVAVENGRARRNGIAGGPVYGGQELPDLVANLNVAQGWGSAQIMGAIHQVRHNVAGVAVDDELGWAIGAGVNVRLPMIAAGDALWLQATYADGATSYVGAPTTVTEFGVGINDAYLNAAGTSLSTTEAWSIMAAFRHFWTPTIWQDIQGSYGEVDAPAVPAVAAVGPVLTGTNADYTWWQLGTRLNWRPVSGLTFSADVVYTEIDADVTFRSYNDGTLVALPVTNDDGSRWEGRLRIQRDF</sequence>
<keyword evidence="4 10" id="KW-0812">Transmembrane</keyword>
<comment type="domain">
    <text evidence="10">Consists of 16-stranded beta-barrel sheets, with large surface-exposed loops, that form a transmembrane pore at the center of each barrel. The pore is partially ocluded by a peptide loop that folds into the pore lumen.</text>
</comment>
<keyword evidence="12" id="KW-1185">Reference proteome</keyword>
<evidence type="ECO:0000256" key="3">
    <source>
        <dbReference type="ARBA" id="ARBA00022452"/>
    </source>
</evidence>
<evidence type="ECO:0000256" key="6">
    <source>
        <dbReference type="ARBA" id="ARBA00023065"/>
    </source>
</evidence>
<comment type="similarity">
    <text evidence="1 10">Belongs to the alphaproteobacteria porin family.</text>
</comment>
<reference evidence="11 12" key="1">
    <citation type="journal article" date="2014" name="Int. J. Syst. Evol. Microbiol.">
        <title>Complete genome sequence of Corynebacterium casei LMG S-19264T (=DSM 44701T), isolated from a smear-ripened cheese.</title>
        <authorList>
            <consortium name="US DOE Joint Genome Institute (JGI-PGF)"/>
            <person name="Walter F."/>
            <person name="Albersmeier A."/>
            <person name="Kalinowski J."/>
            <person name="Ruckert C."/>
        </authorList>
    </citation>
    <scope>NUCLEOTIDE SEQUENCE [LARGE SCALE GENOMIC DNA]</scope>
    <source>
        <strain evidence="11 12">CGMCC 1.9161</strain>
    </source>
</reference>
<dbReference type="SUPFAM" id="SSF56935">
    <property type="entry name" value="Porins"/>
    <property type="match status" value="1"/>
</dbReference>
<dbReference type="GO" id="GO:0046930">
    <property type="term" value="C:pore complex"/>
    <property type="evidence" value="ECO:0007669"/>
    <property type="project" value="UniProtKB-KW"/>
</dbReference>
<dbReference type="Pfam" id="PF02530">
    <property type="entry name" value="Porin_2"/>
    <property type="match status" value="1"/>
</dbReference>
<proteinExistence type="inferred from homology"/>
<evidence type="ECO:0000256" key="4">
    <source>
        <dbReference type="ARBA" id="ARBA00022692"/>
    </source>
</evidence>
<evidence type="ECO:0000256" key="7">
    <source>
        <dbReference type="ARBA" id="ARBA00023114"/>
    </source>
</evidence>
<dbReference type="Proteomes" id="UP000600449">
    <property type="component" value="Unassembled WGS sequence"/>
</dbReference>
<name>A0A917VAD4_9HYPH</name>
<dbReference type="EMBL" id="BMMF01000018">
    <property type="protein sequence ID" value="GGK54138.1"/>
    <property type="molecule type" value="Genomic_DNA"/>
</dbReference>
<comment type="function">
    <text evidence="10">Forms passive diffusion pores that allow small molecular weight hydrophilic materials across the outer membrane.</text>
</comment>
<dbReference type="GO" id="GO:0009279">
    <property type="term" value="C:cell outer membrane"/>
    <property type="evidence" value="ECO:0007669"/>
    <property type="project" value="UniProtKB-SubCell"/>
</dbReference>
<keyword evidence="6 10" id="KW-0406">Ion transport</keyword>
<keyword evidence="8 10" id="KW-0472">Membrane</keyword>
<keyword evidence="3 10" id="KW-1134">Transmembrane beta strand</keyword>
<dbReference type="InterPro" id="IPR003684">
    <property type="entry name" value="Porin_alphabac"/>
</dbReference>
<evidence type="ECO:0000256" key="5">
    <source>
        <dbReference type="ARBA" id="ARBA00022729"/>
    </source>
</evidence>
<evidence type="ECO:0000256" key="9">
    <source>
        <dbReference type="ARBA" id="ARBA00023237"/>
    </source>
</evidence>
<accession>A0A917VAD4</accession>
<dbReference type="GO" id="GO:0015288">
    <property type="term" value="F:porin activity"/>
    <property type="evidence" value="ECO:0007669"/>
    <property type="project" value="UniProtKB-KW"/>
</dbReference>
<evidence type="ECO:0000256" key="2">
    <source>
        <dbReference type="ARBA" id="ARBA00022448"/>
    </source>
</evidence>
<keyword evidence="2 10" id="KW-0813">Transport</keyword>
<comment type="subcellular location">
    <subcellularLocation>
        <location evidence="10">Cell outer membrane</location>
        <topology evidence="10">Multi-pass membrane protein</topology>
    </subcellularLocation>
</comment>
<dbReference type="GO" id="GO:0006811">
    <property type="term" value="P:monoatomic ion transport"/>
    <property type="evidence" value="ECO:0007669"/>
    <property type="project" value="UniProtKB-KW"/>
</dbReference>
<keyword evidence="9 10" id="KW-0998">Cell outer membrane</keyword>
<gene>
    <name evidence="11" type="ORF">GCM10011322_46200</name>
</gene>
<organism evidence="11 12">
    <name type="scientific">Salinarimonas ramus</name>
    <dbReference type="NCBI Taxonomy" id="690164"/>
    <lineage>
        <taxon>Bacteria</taxon>
        <taxon>Pseudomonadati</taxon>
        <taxon>Pseudomonadota</taxon>
        <taxon>Alphaproteobacteria</taxon>
        <taxon>Hyphomicrobiales</taxon>
        <taxon>Salinarimonadaceae</taxon>
        <taxon>Salinarimonas</taxon>
    </lineage>
</organism>
<evidence type="ECO:0000313" key="11">
    <source>
        <dbReference type="EMBL" id="GGK54138.1"/>
    </source>
</evidence>
<comment type="caution">
    <text evidence="11">The sequence shown here is derived from an EMBL/GenBank/DDBJ whole genome shotgun (WGS) entry which is preliminary data.</text>
</comment>
<evidence type="ECO:0000256" key="8">
    <source>
        <dbReference type="ARBA" id="ARBA00023136"/>
    </source>
</evidence>